<evidence type="ECO:0000256" key="5">
    <source>
        <dbReference type="ARBA" id="ARBA00019723"/>
    </source>
</evidence>
<dbReference type="Gene3D" id="3.30.1330.30">
    <property type="match status" value="1"/>
</dbReference>
<comment type="caution">
    <text evidence="10">The sequence shown here is derived from an EMBL/GenBank/DDBJ whole genome shotgun (WGS) entry which is preliminary data.</text>
</comment>
<dbReference type="Pfam" id="PF03465">
    <property type="entry name" value="eRF1_3"/>
    <property type="match status" value="1"/>
</dbReference>
<comment type="subcellular location">
    <subcellularLocation>
        <location evidence="2">Cytoplasm</location>
    </subcellularLocation>
</comment>
<evidence type="ECO:0000256" key="6">
    <source>
        <dbReference type="ARBA" id="ARBA00022490"/>
    </source>
</evidence>
<evidence type="ECO:0000256" key="3">
    <source>
        <dbReference type="ARBA" id="ARBA00005326"/>
    </source>
</evidence>
<dbReference type="Gene3D" id="3.30.420.60">
    <property type="entry name" value="eRF1 domain 2"/>
    <property type="match status" value="1"/>
</dbReference>
<feature type="domain" description="eRF1/Pelota-like N-terminal" evidence="9">
    <location>
        <begin position="11"/>
        <end position="147"/>
    </location>
</feature>
<comment type="subunit">
    <text evidence="4">Heterodimer of two subunits, one of which binds GTP.</text>
</comment>
<accession>A0A0F9SL34</accession>
<evidence type="ECO:0000256" key="8">
    <source>
        <dbReference type="ARBA" id="ARBA00031168"/>
    </source>
</evidence>
<comment type="similarity">
    <text evidence="3">Belongs to the eukaryotic release factor 1 family.</text>
</comment>
<evidence type="ECO:0000259" key="9">
    <source>
        <dbReference type="SMART" id="SM01194"/>
    </source>
</evidence>
<dbReference type="SUPFAM" id="SSF55481">
    <property type="entry name" value="N-terminal domain of eukaryotic peptide chain release factor subunit 1, ERF1"/>
    <property type="match status" value="1"/>
</dbReference>
<dbReference type="Gene3D" id="3.30.960.10">
    <property type="entry name" value="eRF1 domain 1"/>
    <property type="match status" value="1"/>
</dbReference>
<dbReference type="InterPro" id="IPR004403">
    <property type="entry name" value="Peptide_chain-rel_eRF1/aRF1"/>
</dbReference>
<organism evidence="10">
    <name type="scientific">marine sediment metagenome</name>
    <dbReference type="NCBI Taxonomy" id="412755"/>
    <lineage>
        <taxon>unclassified sequences</taxon>
        <taxon>metagenomes</taxon>
        <taxon>ecological metagenomes</taxon>
    </lineage>
</organism>
<dbReference type="SUPFAM" id="SSF53137">
    <property type="entry name" value="Translational machinery components"/>
    <property type="match status" value="1"/>
</dbReference>
<dbReference type="Pfam" id="PF03464">
    <property type="entry name" value="eRF1_2"/>
    <property type="match status" value="1"/>
</dbReference>
<dbReference type="InterPro" id="IPR024049">
    <property type="entry name" value="eRF1_1_sf"/>
</dbReference>
<dbReference type="InterPro" id="IPR029064">
    <property type="entry name" value="Ribosomal_eL30-like_sf"/>
</dbReference>
<dbReference type="AlphaFoldDB" id="A0A0F9SL34"/>
<dbReference type="InterPro" id="IPR005141">
    <property type="entry name" value="eRF1_2"/>
</dbReference>
<dbReference type="EMBL" id="LAZR01000421">
    <property type="protein sequence ID" value="KKN69690.1"/>
    <property type="molecule type" value="Genomic_DNA"/>
</dbReference>
<dbReference type="InterPro" id="IPR042226">
    <property type="entry name" value="eFR1_2_sf"/>
</dbReference>
<dbReference type="Pfam" id="PF03463">
    <property type="entry name" value="eRF1_1"/>
    <property type="match status" value="1"/>
</dbReference>
<dbReference type="SMART" id="SM01194">
    <property type="entry name" value="eRF1_1"/>
    <property type="match status" value="1"/>
</dbReference>
<dbReference type="SUPFAM" id="SSF55315">
    <property type="entry name" value="L30e-like"/>
    <property type="match status" value="1"/>
</dbReference>
<evidence type="ECO:0000313" key="10">
    <source>
        <dbReference type="EMBL" id="KKN69690.1"/>
    </source>
</evidence>
<keyword evidence="7" id="KW-0648">Protein biosynthesis</keyword>
<dbReference type="GO" id="GO:0005737">
    <property type="term" value="C:cytoplasm"/>
    <property type="evidence" value="ECO:0007669"/>
    <property type="project" value="UniProtKB-SubCell"/>
</dbReference>
<comment type="function">
    <text evidence="1">Directs the termination of nascent peptide synthesis (translation) in response to the termination codons UAA, UAG and UGA.</text>
</comment>
<reference evidence="10" key="1">
    <citation type="journal article" date="2015" name="Nature">
        <title>Complex archaea that bridge the gap between prokaryotes and eukaryotes.</title>
        <authorList>
            <person name="Spang A."/>
            <person name="Saw J.H."/>
            <person name="Jorgensen S.L."/>
            <person name="Zaremba-Niedzwiedzka K."/>
            <person name="Martijn J."/>
            <person name="Lind A.E."/>
            <person name="van Eijk R."/>
            <person name="Schleper C."/>
            <person name="Guy L."/>
            <person name="Ettema T.J."/>
        </authorList>
    </citation>
    <scope>NUCLEOTIDE SEQUENCE</scope>
</reference>
<dbReference type="InterPro" id="IPR020918">
    <property type="entry name" value="Peptide_chain-rel_aRF1"/>
</dbReference>
<dbReference type="FunFam" id="3.30.1330.30:FF:000032">
    <property type="entry name" value="Eukaryotic peptide chain release factor subunit 1"/>
    <property type="match status" value="1"/>
</dbReference>
<dbReference type="GO" id="GO:0003747">
    <property type="term" value="F:translation release factor activity"/>
    <property type="evidence" value="ECO:0007669"/>
    <property type="project" value="InterPro"/>
</dbReference>
<keyword evidence="6" id="KW-0963">Cytoplasm</keyword>
<dbReference type="InterPro" id="IPR005140">
    <property type="entry name" value="eRF1_Pelota-like_N"/>
</dbReference>
<dbReference type="InterPro" id="IPR005142">
    <property type="entry name" value="eRF1_3"/>
</dbReference>
<proteinExistence type="inferred from homology"/>
<dbReference type="PANTHER" id="PTHR10113">
    <property type="entry name" value="PEPTIDE CHAIN RELEASE FACTOR SUBUNIT 1"/>
    <property type="match status" value="1"/>
</dbReference>
<evidence type="ECO:0000256" key="7">
    <source>
        <dbReference type="ARBA" id="ARBA00022917"/>
    </source>
</evidence>
<evidence type="ECO:0000256" key="1">
    <source>
        <dbReference type="ARBA" id="ARBA00002832"/>
    </source>
</evidence>
<evidence type="ECO:0000256" key="4">
    <source>
        <dbReference type="ARBA" id="ARBA00011520"/>
    </source>
</evidence>
<dbReference type="FunFam" id="3.30.960.10:FF:000003">
    <property type="entry name" value="Peptide chain release factor subunit 1"/>
    <property type="match status" value="1"/>
</dbReference>
<gene>
    <name evidence="10" type="ORF">LCGC14_0438810</name>
</gene>
<evidence type="ECO:0000256" key="2">
    <source>
        <dbReference type="ARBA" id="ARBA00004496"/>
    </source>
</evidence>
<name>A0A0F9SL34_9ZZZZ</name>
<dbReference type="HAMAP" id="MF_00424">
    <property type="entry name" value="Rel_fact_arch_1"/>
    <property type="match status" value="1"/>
</dbReference>
<protein>
    <recommendedName>
        <fullName evidence="5">Peptide chain release factor subunit 1</fullName>
    </recommendedName>
    <alternativeName>
        <fullName evidence="8">Translation termination factor aRF1</fullName>
    </alternativeName>
</protein>
<dbReference type="NCBIfam" id="TIGR03676">
    <property type="entry name" value="aRF1_eRF1"/>
    <property type="match status" value="1"/>
</dbReference>
<sequence>MTIDMSTALKKKPNDLKLFKTKQLLDELKKKKGFHTELISLYIPHDRKISDVTNHLKNEISESQNIKSKLTRKNVLDSISSLLGKLKNIKDVPENGLVMFSGAVPQSNTAGTEKNELYIIEPPDIVKTFRYHCASEFLLSPLEKMLTSKETYGLLVIGRNESAAGYIKGNKVVIVKEFTSGIHGKHHAGGQSQKRYERLIEEGEKRFYRRISDVVNDIFLKFENLEGIFVGGPGQSKDKFVSDESLDYRLRKKILAIVDLGYGGVEGIRVLIEKVKKQMENIKYIREKEVMQRFMKEISNESNLATYGLIEVQKALNYGAVEILLFSEKINIHKVKLGCSNCDFTENRNMDQKLIKKFREEIQDESCPNCSSNTFTIVETNLIIEELGDIAESTGTAVEILSTETEEGEMLFRTFGGIAAILRYKIDY</sequence>